<dbReference type="InterPro" id="IPR027409">
    <property type="entry name" value="GroEL-like_apical_dom_sf"/>
</dbReference>
<dbReference type="Gene3D" id="3.30.260.10">
    <property type="entry name" value="TCP-1-like chaperonin intermediate domain"/>
    <property type="match status" value="1"/>
</dbReference>
<accession>A0ABT2B5B4</accession>
<keyword evidence="2" id="KW-0143">Chaperone</keyword>
<evidence type="ECO:0000313" key="4">
    <source>
        <dbReference type="Proteomes" id="UP001205612"/>
    </source>
</evidence>
<reference evidence="3 4" key="1">
    <citation type="submission" date="2022-08" db="EMBL/GenBank/DDBJ databases">
        <authorList>
            <person name="Somphong A."/>
            <person name="Phongsopitanun W."/>
        </authorList>
    </citation>
    <scope>NUCLEOTIDE SEQUENCE [LARGE SCALE GENOMIC DNA]</scope>
    <source>
        <strain evidence="3 4">LP11</strain>
    </source>
</reference>
<name>A0ABT2B5B4_9ACTN</name>
<dbReference type="Gene3D" id="3.50.7.10">
    <property type="entry name" value="GroEL"/>
    <property type="match status" value="1"/>
</dbReference>
<dbReference type="SUPFAM" id="SSF50494">
    <property type="entry name" value="Trypsin-like serine proteases"/>
    <property type="match status" value="1"/>
</dbReference>
<dbReference type="PANTHER" id="PTHR45633">
    <property type="entry name" value="60 KDA HEAT SHOCK PROTEIN, MITOCHONDRIAL"/>
    <property type="match status" value="1"/>
</dbReference>
<gene>
    <name evidence="3" type="ORF">NX794_21220</name>
</gene>
<dbReference type="EMBL" id="JANUGP010000016">
    <property type="protein sequence ID" value="MCS0603716.1"/>
    <property type="molecule type" value="Genomic_DNA"/>
</dbReference>
<dbReference type="SUPFAM" id="SSF52029">
    <property type="entry name" value="GroEL apical domain-like"/>
    <property type="match status" value="1"/>
</dbReference>
<keyword evidence="4" id="KW-1185">Reference proteome</keyword>
<dbReference type="Pfam" id="PF13365">
    <property type="entry name" value="Trypsin_2"/>
    <property type="match status" value="1"/>
</dbReference>
<dbReference type="Gene3D" id="2.40.10.10">
    <property type="entry name" value="Trypsin-like serine proteases"/>
    <property type="match status" value="2"/>
</dbReference>
<comment type="similarity">
    <text evidence="1">Belongs to the chaperonin (HSP60) family.</text>
</comment>
<dbReference type="InterPro" id="IPR001844">
    <property type="entry name" value="Cpn60/GroEL"/>
</dbReference>
<evidence type="ECO:0000256" key="2">
    <source>
        <dbReference type="ARBA" id="ARBA00023186"/>
    </source>
</evidence>
<comment type="caution">
    <text evidence="3">The sequence shown here is derived from an EMBL/GenBank/DDBJ whole genome shotgun (WGS) entry which is preliminary data.</text>
</comment>
<dbReference type="Proteomes" id="UP001205612">
    <property type="component" value="Unassembled WGS sequence"/>
</dbReference>
<evidence type="ECO:0000256" key="1">
    <source>
        <dbReference type="ARBA" id="ARBA00006607"/>
    </source>
</evidence>
<dbReference type="InterPro" id="IPR027410">
    <property type="entry name" value="TCP-1-like_intermed_sf"/>
</dbReference>
<dbReference type="InterPro" id="IPR043504">
    <property type="entry name" value="Peptidase_S1_PA_chymotrypsin"/>
</dbReference>
<evidence type="ECO:0000313" key="3">
    <source>
        <dbReference type="EMBL" id="MCS0603716.1"/>
    </source>
</evidence>
<dbReference type="InterPro" id="IPR027413">
    <property type="entry name" value="GROEL-like_equatorial_sf"/>
</dbReference>
<dbReference type="SUPFAM" id="SSF48592">
    <property type="entry name" value="GroEL equatorial domain-like"/>
    <property type="match status" value="1"/>
</dbReference>
<dbReference type="Gene3D" id="1.10.560.10">
    <property type="entry name" value="GroEL-like equatorial domain"/>
    <property type="match status" value="1"/>
</dbReference>
<proteinExistence type="inferred from homology"/>
<dbReference type="InterPro" id="IPR009003">
    <property type="entry name" value="Peptidase_S1_PA"/>
</dbReference>
<dbReference type="RefSeq" id="WP_258780211.1">
    <property type="nucleotide sequence ID" value="NZ_JANUGP010000016.1"/>
</dbReference>
<organism evidence="3 4">
    <name type="scientific">Streptomyces pyxinicus</name>
    <dbReference type="NCBI Taxonomy" id="2970331"/>
    <lineage>
        <taxon>Bacteria</taxon>
        <taxon>Bacillati</taxon>
        <taxon>Actinomycetota</taxon>
        <taxon>Actinomycetes</taxon>
        <taxon>Kitasatosporales</taxon>
        <taxon>Streptomycetaceae</taxon>
        <taxon>Streptomyces</taxon>
    </lineage>
</organism>
<dbReference type="PRINTS" id="PR00298">
    <property type="entry name" value="CHAPERONIN60"/>
</dbReference>
<protein>
    <submittedName>
        <fullName evidence="3">Trypsin-like peptidase domain-containing protein</fullName>
    </submittedName>
</protein>
<sequence>MQSIQESKAVLTAAEQQVARLERDGITVATGFLVGPALLLTAGHAVALSLGASGAEPVRGMTAVFDHRDGTGWSSAGGWERVRLAELLDSSPPAANDPVPEGMRTAEDGLDFAFVRLAGHPSPVRDAHGVLRPRGYYRLSDEEFVFTAEGLYLFHYSQRVTPDHAQTQRTRLGEDGRRVRYRGANTLDGASGSPLVTRAGRVVALHHGHNGGWNQGVPAALIAERILAGPHAGSLRGALDAPPLPSHADTFRAVAAPAGDGSAAVRGATAVGEAMGALLGPHRPHATVPGPDGEPVRAADARQVAGYFRDAGPGQALGIGPVVEAARTMAASAGDGAVTAAVLAAALIRETAGHLGTDTAPRDIIRQATEAGDVARAALAAMTVPCPRPDGVARSATADRELAEAVSAAALLAGPDGVLVCEPGATRDVERPVPGHGLRLPAGNAFPYTADTPETDPWTRHIRLVRPYVLLLDPVTGDGEAFRRLRGRLAAEGSPLLVLTTADASDPRAGLLRSLGDPADGPVPTVVRVPVGPGRLDPLRALAVLTGATALTADSRVLPGAAWFDVLGRAELAVVSGSETVLVGGHHDPAALRRWIASTRELRSLTDSGAERAALDAHLAWLTSRAVTLAIGADTAADLVPRTAAAARVAHAAQAALRSGTLPGGGLALLRARAALPPGSEAPGTHAVRAALATPFRVLAARTGLGRDEVERLCAVADPELLAGERPFRAPDGGEPEDAAETVLLALDAALAALTAFLGTVGTVGTG</sequence>